<feature type="domain" description="Pyrroline-5-carboxylate reductase catalytic N-terminal" evidence="2">
    <location>
        <begin position="3"/>
        <end position="93"/>
    </location>
</feature>
<dbReference type="SUPFAM" id="SSF51735">
    <property type="entry name" value="NAD(P)-binding Rossmann-fold domains"/>
    <property type="match status" value="1"/>
</dbReference>
<evidence type="ECO:0000313" key="3">
    <source>
        <dbReference type="EMBL" id="NKX56683.1"/>
    </source>
</evidence>
<comment type="caution">
    <text evidence="3">The sequence shown here is derived from an EMBL/GenBank/DDBJ whole genome shotgun (WGS) entry which is preliminary data.</text>
</comment>
<dbReference type="Proteomes" id="UP000544090">
    <property type="component" value="Unassembled WGS sequence"/>
</dbReference>
<name>A0A7X6K7Q0_9MICC</name>
<dbReference type="InterPro" id="IPR036291">
    <property type="entry name" value="NAD(P)-bd_dom_sf"/>
</dbReference>
<dbReference type="RefSeq" id="WP_168489109.1">
    <property type="nucleotide sequence ID" value="NZ_JAAZSQ010000030.1"/>
</dbReference>
<sequence length="244" mass="26292">MNKFGLIGAGLIGGTLARRLAVLGHEVKIANSKAPSTLIGFDVPRITPAWATDALRGVDVAIISVPQSAIACLSEEVLVGLRQAPIVIDTGNYYPNRDGRIDMIDEGLADSEWVAKQLGRPVFKVFNSIGAVSLLKKGRPFGAKNRIALPVAGPAGSNKRRVMSLVDELGFDPVDGGELNDSWRQQPGTPAYCADLTAAELSKQIARATVRDSAQYQWRRDSTDTVAGSARQRQMMANDHREAR</sequence>
<evidence type="ECO:0000259" key="2">
    <source>
        <dbReference type="Pfam" id="PF03807"/>
    </source>
</evidence>
<dbReference type="InterPro" id="IPR028939">
    <property type="entry name" value="P5C_Rdtase_cat_N"/>
</dbReference>
<accession>A0A7X6K7Q0</accession>
<dbReference type="EMBL" id="JAAZSQ010000030">
    <property type="protein sequence ID" value="NKX56683.1"/>
    <property type="molecule type" value="Genomic_DNA"/>
</dbReference>
<organism evidence="3 4">
    <name type="scientific">Arthrobacter mobilis</name>
    <dbReference type="NCBI Taxonomy" id="2724944"/>
    <lineage>
        <taxon>Bacteria</taxon>
        <taxon>Bacillati</taxon>
        <taxon>Actinomycetota</taxon>
        <taxon>Actinomycetes</taxon>
        <taxon>Micrococcales</taxon>
        <taxon>Micrococcaceae</taxon>
        <taxon>Arthrobacter</taxon>
    </lineage>
</organism>
<feature type="region of interest" description="Disordered" evidence="1">
    <location>
        <begin position="221"/>
        <end position="244"/>
    </location>
</feature>
<proteinExistence type="predicted"/>
<evidence type="ECO:0000313" key="4">
    <source>
        <dbReference type="Proteomes" id="UP000544090"/>
    </source>
</evidence>
<keyword evidence="4" id="KW-1185">Reference proteome</keyword>
<dbReference type="Gene3D" id="3.40.50.720">
    <property type="entry name" value="NAD(P)-binding Rossmann-like Domain"/>
    <property type="match status" value="1"/>
</dbReference>
<evidence type="ECO:0000256" key="1">
    <source>
        <dbReference type="SAM" id="MobiDB-lite"/>
    </source>
</evidence>
<dbReference type="Pfam" id="PF03807">
    <property type="entry name" value="F420_oxidored"/>
    <property type="match status" value="1"/>
</dbReference>
<dbReference type="AlphaFoldDB" id="A0A7X6K7Q0"/>
<gene>
    <name evidence="3" type="ORF">HGG74_19600</name>
</gene>
<protein>
    <submittedName>
        <fullName evidence="3">NAD(P)-binding domain-containing protein</fullName>
    </submittedName>
</protein>
<reference evidence="3 4" key="1">
    <citation type="submission" date="2020-04" db="EMBL/GenBank/DDBJ databases">
        <title>Arthrobacter sp. nov.</title>
        <authorList>
            <person name="Liu S."/>
        </authorList>
    </citation>
    <scope>NUCLEOTIDE SEQUENCE [LARGE SCALE GENOMIC DNA]</scope>
    <source>
        <strain evidence="3 4">E918</strain>
    </source>
</reference>